<protein>
    <submittedName>
        <fullName evidence="2">SFRICE_012956</fullName>
    </submittedName>
</protein>
<keyword evidence="1" id="KW-1133">Transmembrane helix</keyword>
<accession>A0A2H1VUQ2</accession>
<keyword evidence="1" id="KW-0472">Membrane</keyword>
<keyword evidence="1" id="KW-0812">Transmembrane</keyword>
<organism evidence="2">
    <name type="scientific">Spodoptera frugiperda</name>
    <name type="common">Fall armyworm</name>
    <dbReference type="NCBI Taxonomy" id="7108"/>
    <lineage>
        <taxon>Eukaryota</taxon>
        <taxon>Metazoa</taxon>
        <taxon>Ecdysozoa</taxon>
        <taxon>Arthropoda</taxon>
        <taxon>Hexapoda</taxon>
        <taxon>Insecta</taxon>
        <taxon>Pterygota</taxon>
        <taxon>Neoptera</taxon>
        <taxon>Endopterygota</taxon>
        <taxon>Lepidoptera</taxon>
        <taxon>Glossata</taxon>
        <taxon>Ditrysia</taxon>
        <taxon>Noctuoidea</taxon>
        <taxon>Noctuidae</taxon>
        <taxon>Amphipyrinae</taxon>
        <taxon>Spodoptera</taxon>
    </lineage>
</organism>
<gene>
    <name evidence="2" type="ORF">SFRICE_012956</name>
</gene>
<feature type="non-terminal residue" evidence="2">
    <location>
        <position position="217"/>
    </location>
</feature>
<name>A0A2H1VUQ2_SPOFR</name>
<dbReference type="AlphaFoldDB" id="A0A2H1VUQ2"/>
<dbReference type="EMBL" id="ODYU01004543">
    <property type="protein sequence ID" value="SOQ44543.1"/>
    <property type="molecule type" value="Genomic_DNA"/>
</dbReference>
<feature type="transmembrane region" description="Helical" evidence="1">
    <location>
        <begin position="39"/>
        <end position="58"/>
    </location>
</feature>
<evidence type="ECO:0000256" key="1">
    <source>
        <dbReference type="SAM" id="Phobius"/>
    </source>
</evidence>
<feature type="non-terminal residue" evidence="2">
    <location>
        <position position="1"/>
    </location>
</feature>
<evidence type="ECO:0000313" key="2">
    <source>
        <dbReference type="EMBL" id="SOQ44543.1"/>
    </source>
</evidence>
<proteinExistence type="predicted"/>
<sequence>CFSTRDVLYYIAVDAFGFHQSYSLVHIAKLWKRSQLNNVIFFILKSSVLWMCVMNGFYTSHHFDTIDTLHTRAAYLPRTVTYLSIASTDPHRTNRIIGNAYMRCVPMKSYGMRTMRESFKVRYFNARTVTISKYKKREKKECITTFAYNISYFMNISTIKTLFLANEAKRLHFYSRYKIGYKIIPSNLGSFSNKDVLCLVAVIAFDFHQLYSLEHIA</sequence>
<reference evidence="2" key="1">
    <citation type="submission" date="2016-07" db="EMBL/GenBank/DDBJ databases">
        <authorList>
            <person name="Bretaudeau A."/>
        </authorList>
    </citation>
    <scope>NUCLEOTIDE SEQUENCE</scope>
    <source>
        <strain evidence="2">Rice</strain>
        <tissue evidence="2">Whole body</tissue>
    </source>
</reference>